<evidence type="ECO:0000313" key="1">
    <source>
        <dbReference type="EMBL" id="GAA4624568.1"/>
    </source>
</evidence>
<accession>A0ABP8U9A2</accession>
<evidence type="ECO:0000313" key="2">
    <source>
        <dbReference type="Proteomes" id="UP001501442"/>
    </source>
</evidence>
<protein>
    <recommendedName>
        <fullName evidence="3">DUF5679 domain-containing protein</fullName>
    </recommendedName>
</protein>
<name>A0ABP8U9A2_9ACTN</name>
<comment type="caution">
    <text evidence="1">The sequence shown here is derived from an EMBL/GenBank/DDBJ whole genome shotgun (WGS) entry which is preliminary data.</text>
</comment>
<proteinExistence type="predicted"/>
<organism evidence="1 2">
    <name type="scientific">Actinoallomurus vinaceus</name>
    <dbReference type="NCBI Taxonomy" id="1080074"/>
    <lineage>
        <taxon>Bacteria</taxon>
        <taxon>Bacillati</taxon>
        <taxon>Actinomycetota</taxon>
        <taxon>Actinomycetes</taxon>
        <taxon>Streptosporangiales</taxon>
        <taxon>Thermomonosporaceae</taxon>
        <taxon>Actinoallomurus</taxon>
    </lineage>
</organism>
<gene>
    <name evidence="1" type="ORF">GCM10023196_025230</name>
</gene>
<evidence type="ECO:0008006" key="3">
    <source>
        <dbReference type="Google" id="ProtNLM"/>
    </source>
</evidence>
<keyword evidence="2" id="KW-1185">Reference proteome</keyword>
<dbReference type="Proteomes" id="UP001501442">
    <property type="component" value="Unassembled WGS sequence"/>
</dbReference>
<dbReference type="EMBL" id="BAABHK010000003">
    <property type="protein sequence ID" value="GAA4624568.1"/>
    <property type="molecule type" value="Genomic_DNA"/>
</dbReference>
<dbReference type="RefSeq" id="WP_345430912.1">
    <property type="nucleotide sequence ID" value="NZ_BAABHK010000003.1"/>
</dbReference>
<reference evidence="2" key="1">
    <citation type="journal article" date="2019" name="Int. J. Syst. Evol. Microbiol.">
        <title>The Global Catalogue of Microorganisms (GCM) 10K type strain sequencing project: providing services to taxonomists for standard genome sequencing and annotation.</title>
        <authorList>
            <consortium name="The Broad Institute Genomics Platform"/>
            <consortium name="The Broad Institute Genome Sequencing Center for Infectious Disease"/>
            <person name="Wu L."/>
            <person name="Ma J."/>
        </authorList>
    </citation>
    <scope>NUCLEOTIDE SEQUENCE [LARGE SCALE GENOMIC DNA]</scope>
    <source>
        <strain evidence="2">JCM 17939</strain>
    </source>
</reference>
<sequence>MNTNTNTIVSRHTTSEGVVVWSRCACGRLQMVLVPYGIDGKGLTAGGHDIQCPHCARTNGMAPGRNAVSGSYHPKA</sequence>